<protein>
    <submittedName>
        <fullName evidence="2">Uncharacterized protein</fullName>
    </submittedName>
</protein>
<dbReference type="Proteomes" id="UP000198734">
    <property type="component" value="Unassembled WGS sequence"/>
</dbReference>
<keyword evidence="3" id="KW-1185">Reference proteome</keyword>
<feature type="transmembrane region" description="Helical" evidence="1">
    <location>
        <begin position="43"/>
        <end position="65"/>
    </location>
</feature>
<accession>A0A1I5UPH8</accession>
<keyword evidence="1" id="KW-0472">Membrane</keyword>
<gene>
    <name evidence="2" type="ORF">SAMN05421670_0459</name>
</gene>
<proteinExistence type="predicted"/>
<evidence type="ECO:0000313" key="2">
    <source>
        <dbReference type="EMBL" id="SFP96536.1"/>
    </source>
</evidence>
<keyword evidence="1" id="KW-1133">Transmembrane helix</keyword>
<dbReference type="EMBL" id="FOXU01000001">
    <property type="protein sequence ID" value="SFP96536.1"/>
    <property type="molecule type" value="Genomic_DNA"/>
</dbReference>
<dbReference type="AlphaFoldDB" id="A0A1I5UPH8"/>
<keyword evidence="1" id="KW-0812">Transmembrane</keyword>
<reference evidence="3" key="1">
    <citation type="submission" date="2016-10" db="EMBL/GenBank/DDBJ databases">
        <authorList>
            <person name="Varghese N."/>
            <person name="Submissions S."/>
        </authorList>
    </citation>
    <scope>NUCLEOTIDE SEQUENCE [LARGE SCALE GENOMIC DNA]</scope>
    <source>
        <strain evidence="3">DSM 11706</strain>
    </source>
</reference>
<feature type="transmembrane region" description="Helical" evidence="1">
    <location>
        <begin position="72"/>
        <end position="90"/>
    </location>
</feature>
<sequence>MITKEVYEQIQKNKTHFLLFNSVVLFAFGAAFFPLVIPMTEGFSLYFFSIYIIVCFYVSSIYIGLYQKWIKVFISVLLINSAGLIGRVALEWGEYGISTYLTFPIVSSYILSVPFFVTVLYVMIKKVQHNKRQLDTSNGFG</sequence>
<name>A0A1I5UPH8_9BACI</name>
<organism evidence="2 3">
    <name type="scientific">Psychrobacillus psychrotolerans</name>
    <dbReference type="NCBI Taxonomy" id="126156"/>
    <lineage>
        <taxon>Bacteria</taxon>
        <taxon>Bacillati</taxon>
        <taxon>Bacillota</taxon>
        <taxon>Bacilli</taxon>
        <taxon>Bacillales</taxon>
        <taxon>Bacillaceae</taxon>
        <taxon>Psychrobacillus</taxon>
    </lineage>
</organism>
<dbReference type="RefSeq" id="WP_093533791.1">
    <property type="nucleotide sequence ID" value="NZ_FOXU01000001.1"/>
</dbReference>
<feature type="transmembrane region" description="Helical" evidence="1">
    <location>
        <begin position="17"/>
        <end position="37"/>
    </location>
</feature>
<evidence type="ECO:0000256" key="1">
    <source>
        <dbReference type="SAM" id="Phobius"/>
    </source>
</evidence>
<feature type="transmembrane region" description="Helical" evidence="1">
    <location>
        <begin position="102"/>
        <end position="124"/>
    </location>
</feature>
<evidence type="ECO:0000313" key="3">
    <source>
        <dbReference type="Proteomes" id="UP000198734"/>
    </source>
</evidence>